<gene>
    <name evidence="2" type="ORF">RS130_18065</name>
</gene>
<evidence type="ECO:0000313" key="2">
    <source>
        <dbReference type="EMBL" id="MDU0355545.1"/>
    </source>
</evidence>
<feature type="chain" id="PRO_5047376247" evidence="1">
    <location>
        <begin position="29"/>
        <end position="160"/>
    </location>
</feature>
<reference evidence="2 3" key="1">
    <citation type="submission" date="2023-10" db="EMBL/GenBank/DDBJ databases">
        <title>Glaciecola aquimarina strain GGW-M5 nov., isolated from a coastal seawater.</title>
        <authorList>
            <person name="Bayburt H."/>
            <person name="Kim J.M."/>
            <person name="Choi B.J."/>
            <person name="Jeon C.O."/>
        </authorList>
    </citation>
    <scope>NUCLEOTIDE SEQUENCE [LARGE SCALE GENOMIC DNA]</scope>
    <source>
        <strain evidence="2 3">KCTC 32108</strain>
    </source>
</reference>
<evidence type="ECO:0000313" key="3">
    <source>
        <dbReference type="Proteomes" id="UP001247805"/>
    </source>
</evidence>
<dbReference type="InterPro" id="IPR013320">
    <property type="entry name" value="ConA-like_dom_sf"/>
</dbReference>
<feature type="signal peptide" evidence="1">
    <location>
        <begin position="1"/>
        <end position="28"/>
    </location>
</feature>
<accession>A0ABU3SZV8</accession>
<protein>
    <submittedName>
        <fullName evidence="2">Uncharacterized protein</fullName>
    </submittedName>
</protein>
<keyword evidence="1" id="KW-0732">Signal</keyword>
<dbReference type="Proteomes" id="UP001247805">
    <property type="component" value="Unassembled WGS sequence"/>
</dbReference>
<proteinExistence type="predicted"/>
<comment type="caution">
    <text evidence="2">The sequence shown here is derived from an EMBL/GenBank/DDBJ whole genome shotgun (WGS) entry which is preliminary data.</text>
</comment>
<dbReference type="SUPFAM" id="SSF49899">
    <property type="entry name" value="Concanavalin A-like lectins/glucanases"/>
    <property type="match status" value="1"/>
</dbReference>
<dbReference type="RefSeq" id="WP_316027079.1">
    <property type="nucleotide sequence ID" value="NZ_JAWDIO010000002.1"/>
</dbReference>
<organism evidence="2 3">
    <name type="scientific">Paraglaciecola aquimarina</name>
    <dbReference type="NCBI Taxonomy" id="1235557"/>
    <lineage>
        <taxon>Bacteria</taxon>
        <taxon>Pseudomonadati</taxon>
        <taxon>Pseudomonadota</taxon>
        <taxon>Gammaproteobacteria</taxon>
        <taxon>Alteromonadales</taxon>
        <taxon>Alteromonadaceae</taxon>
        <taxon>Paraglaciecola</taxon>
    </lineage>
</organism>
<dbReference type="Gene3D" id="2.60.120.200">
    <property type="match status" value="1"/>
</dbReference>
<evidence type="ECO:0000256" key="1">
    <source>
        <dbReference type="SAM" id="SignalP"/>
    </source>
</evidence>
<dbReference type="EMBL" id="JAWDIO010000002">
    <property type="protein sequence ID" value="MDU0355545.1"/>
    <property type="molecule type" value="Genomic_DNA"/>
</dbReference>
<sequence length="160" mass="17914">MRYKTNKYATVILNVALTCFTFVSYSYAEDVHPLNALDGENWQLDPSRSDEFNGTSIDYNKWIKAPKHVQTWSWDNDNNAKLSNGQLSIQMTYSPHSRNISNACSQGDSIPNSALYFKSAMLQSKAAGTIGYYEARILGSKKFLGFSLLFGCIASSMTHN</sequence>
<name>A0ABU3SZV8_9ALTE</name>
<keyword evidence="3" id="KW-1185">Reference proteome</keyword>